<evidence type="ECO:0000256" key="3">
    <source>
        <dbReference type="SAM" id="MobiDB-lite"/>
    </source>
</evidence>
<gene>
    <name evidence="5" type="ORF">OSB1V03_LOCUS17544</name>
</gene>
<feature type="compositionally biased region" description="Polar residues" evidence="3">
    <location>
        <begin position="115"/>
        <end position="132"/>
    </location>
</feature>
<dbReference type="AlphaFoldDB" id="A0A7R9LCD6"/>
<feature type="compositionally biased region" description="Polar residues" evidence="3">
    <location>
        <begin position="68"/>
        <end position="77"/>
    </location>
</feature>
<dbReference type="Proteomes" id="UP000759131">
    <property type="component" value="Unassembled WGS sequence"/>
</dbReference>
<dbReference type="Pfam" id="PF00168">
    <property type="entry name" value="C2"/>
    <property type="match status" value="1"/>
</dbReference>
<comment type="subcellular location">
    <subcellularLocation>
        <location evidence="2">Synapse</location>
    </subcellularLocation>
</comment>
<keyword evidence="6" id="KW-1185">Reference proteome</keyword>
<evidence type="ECO:0000256" key="2">
    <source>
        <dbReference type="ARBA" id="ARBA00034103"/>
    </source>
</evidence>
<dbReference type="GO" id="GO:0048791">
    <property type="term" value="P:calcium ion-regulated exocytosis of neurotransmitter"/>
    <property type="evidence" value="ECO:0007669"/>
    <property type="project" value="TreeGrafter"/>
</dbReference>
<dbReference type="PANTHER" id="PTHR12157:SF24">
    <property type="entry name" value="FIFE, ISOFORM D"/>
    <property type="match status" value="1"/>
</dbReference>
<dbReference type="InterPro" id="IPR000008">
    <property type="entry name" value="C2_dom"/>
</dbReference>
<sequence length="282" mass="31742">MVAIKADDLLLNGSRSMPGSRRNSNRSSICYDTLTQQPSKASLISSGGSTGRRSMDETTSPKRGASFRLNTRHSVTDLNPVDPSVKELLAPQYDPRTRRKSSSALAQAKLKRSLSLRSDQTNTNSRSDSVGSASDLLCDTEMQNQLEHNRCCGEIKLGFIMTKGLLEIEVICARNLAVCVNGQPPDTYVKIYLCDKGRQLHKRKTRVVQNDCNPQYKQTLKYDASMIYGRTLLVSIWERQKGFEHNNPIGATEIHVNKLELHKLTIKWYKLDTFDNVKQFSD</sequence>
<proteinExistence type="predicted"/>
<keyword evidence="1" id="KW-0770">Synapse</keyword>
<dbReference type="GO" id="GO:0044325">
    <property type="term" value="F:transmembrane transporter binding"/>
    <property type="evidence" value="ECO:0007669"/>
    <property type="project" value="TreeGrafter"/>
</dbReference>
<dbReference type="GO" id="GO:0048788">
    <property type="term" value="C:cytoskeleton of presynaptic active zone"/>
    <property type="evidence" value="ECO:0007669"/>
    <property type="project" value="TreeGrafter"/>
</dbReference>
<name>A0A7R9LCD6_9ACAR</name>
<dbReference type="EMBL" id="OC875910">
    <property type="protein sequence ID" value="CAD7638798.1"/>
    <property type="molecule type" value="Genomic_DNA"/>
</dbReference>
<dbReference type="GO" id="GO:0050806">
    <property type="term" value="P:positive regulation of synaptic transmission"/>
    <property type="evidence" value="ECO:0007669"/>
    <property type="project" value="TreeGrafter"/>
</dbReference>
<dbReference type="GO" id="GO:0042734">
    <property type="term" value="C:presynaptic membrane"/>
    <property type="evidence" value="ECO:0007669"/>
    <property type="project" value="TreeGrafter"/>
</dbReference>
<protein>
    <recommendedName>
        <fullName evidence="4">C2 domain-containing protein</fullName>
    </recommendedName>
</protein>
<dbReference type="GO" id="GO:0042391">
    <property type="term" value="P:regulation of membrane potential"/>
    <property type="evidence" value="ECO:0007669"/>
    <property type="project" value="TreeGrafter"/>
</dbReference>
<dbReference type="SUPFAM" id="SSF49562">
    <property type="entry name" value="C2 domain (Calcium/lipid-binding domain, CaLB)"/>
    <property type="match status" value="1"/>
</dbReference>
<dbReference type="SMART" id="SM00239">
    <property type="entry name" value="C2"/>
    <property type="match status" value="1"/>
</dbReference>
<evidence type="ECO:0000313" key="5">
    <source>
        <dbReference type="EMBL" id="CAD7638798.1"/>
    </source>
</evidence>
<feature type="compositionally biased region" description="Polar residues" evidence="3">
    <location>
        <begin position="13"/>
        <end position="47"/>
    </location>
</feature>
<organism evidence="5">
    <name type="scientific">Medioppia subpectinata</name>
    <dbReference type="NCBI Taxonomy" id="1979941"/>
    <lineage>
        <taxon>Eukaryota</taxon>
        <taxon>Metazoa</taxon>
        <taxon>Ecdysozoa</taxon>
        <taxon>Arthropoda</taxon>
        <taxon>Chelicerata</taxon>
        <taxon>Arachnida</taxon>
        <taxon>Acari</taxon>
        <taxon>Acariformes</taxon>
        <taxon>Sarcoptiformes</taxon>
        <taxon>Oribatida</taxon>
        <taxon>Brachypylina</taxon>
        <taxon>Oppioidea</taxon>
        <taxon>Oppiidae</taxon>
        <taxon>Medioppia</taxon>
    </lineage>
</organism>
<dbReference type="InterPro" id="IPR035892">
    <property type="entry name" value="C2_domain_sf"/>
</dbReference>
<dbReference type="EMBL" id="CAJPIZ010021335">
    <property type="protein sequence ID" value="CAG2117591.1"/>
    <property type="molecule type" value="Genomic_DNA"/>
</dbReference>
<feature type="region of interest" description="Disordered" evidence="3">
    <location>
        <begin position="1"/>
        <end position="133"/>
    </location>
</feature>
<feature type="domain" description="C2" evidence="4">
    <location>
        <begin position="151"/>
        <end position="269"/>
    </location>
</feature>
<evidence type="ECO:0000256" key="1">
    <source>
        <dbReference type="ARBA" id="ARBA00023018"/>
    </source>
</evidence>
<dbReference type="Gene3D" id="2.60.40.150">
    <property type="entry name" value="C2 domain"/>
    <property type="match status" value="1"/>
</dbReference>
<dbReference type="GO" id="GO:0031267">
    <property type="term" value="F:small GTPase binding"/>
    <property type="evidence" value="ECO:0007669"/>
    <property type="project" value="InterPro"/>
</dbReference>
<dbReference type="PROSITE" id="PS50004">
    <property type="entry name" value="C2"/>
    <property type="match status" value="1"/>
</dbReference>
<dbReference type="InterPro" id="IPR039032">
    <property type="entry name" value="Rim-like"/>
</dbReference>
<accession>A0A7R9LCD6</accession>
<evidence type="ECO:0000313" key="6">
    <source>
        <dbReference type="Proteomes" id="UP000759131"/>
    </source>
</evidence>
<dbReference type="GO" id="GO:0048167">
    <property type="term" value="P:regulation of synaptic plasticity"/>
    <property type="evidence" value="ECO:0007669"/>
    <property type="project" value="TreeGrafter"/>
</dbReference>
<reference evidence="5" key="1">
    <citation type="submission" date="2020-11" db="EMBL/GenBank/DDBJ databases">
        <authorList>
            <person name="Tran Van P."/>
        </authorList>
    </citation>
    <scope>NUCLEOTIDE SEQUENCE</scope>
</reference>
<dbReference type="PANTHER" id="PTHR12157">
    <property type="entry name" value="REGULATING SYNAPTIC MEMBRANE EXOCYTOSIS PROTEIN"/>
    <property type="match status" value="1"/>
</dbReference>
<evidence type="ECO:0000259" key="4">
    <source>
        <dbReference type="PROSITE" id="PS50004"/>
    </source>
</evidence>
<dbReference type="OrthoDB" id="10059918at2759"/>